<dbReference type="PANTHER" id="PTHR46825:SF7">
    <property type="entry name" value="D-ALANYL-D-ALANINE CARBOXYPEPTIDASE"/>
    <property type="match status" value="1"/>
</dbReference>
<dbReference type="RefSeq" id="WP_250422543.1">
    <property type="nucleotide sequence ID" value="NZ_JAJKBJ010000018.1"/>
</dbReference>
<dbReference type="SUPFAM" id="SSF56601">
    <property type="entry name" value="beta-lactamase/transpeptidase-like"/>
    <property type="match status" value="1"/>
</dbReference>
<comment type="caution">
    <text evidence="2">The sequence shown here is derived from an EMBL/GenBank/DDBJ whole genome shotgun (WGS) entry which is preliminary data.</text>
</comment>
<dbReference type="InterPro" id="IPR012338">
    <property type="entry name" value="Beta-lactam/transpept-like"/>
</dbReference>
<dbReference type="Proteomes" id="UP001139721">
    <property type="component" value="Unassembled WGS sequence"/>
</dbReference>
<protein>
    <submittedName>
        <fullName evidence="2">Beta-lactamase family protein</fullName>
    </submittedName>
</protein>
<dbReference type="Pfam" id="PF00144">
    <property type="entry name" value="Beta-lactamase"/>
    <property type="match status" value="1"/>
</dbReference>
<name>A0A9X2D2J3_9GAMM</name>
<accession>A0A9X2D2J3</accession>
<evidence type="ECO:0000259" key="1">
    <source>
        <dbReference type="Pfam" id="PF00144"/>
    </source>
</evidence>
<dbReference type="AlphaFoldDB" id="A0A9X2D2J3"/>
<evidence type="ECO:0000313" key="3">
    <source>
        <dbReference type="Proteomes" id="UP001139721"/>
    </source>
</evidence>
<gene>
    <name evidence="2" type="ORF">LOX96_13320</name>
</gene>
<dbReference type="EMBL" id="JAJKBJ010000018">
    <property type="protein sequence ID" value="MCL9685082.1"/>
    <property type="molecule type" value="Genomic_DNA"/>
</dbReference>
<dbReference type="PANTHER" id="PTHR46825">
    <property type="entry name" value="D-ALANYL-D-ALANINE-CARBOXYPEPTIDASE/ENDOPEPTIDASE AMPH"/>
    <property type="match status" value="1"/>
</dbReference>
<keyword evidence="3" id="KW-1185">Reference proteome</keyword>
<proteinExistence type="predicted"/>
<sequence>MKSLCAVALNILIIMFLITLKTDVYAGITQSGINNKIQLFIKNKPVKAMIYGLWVNGVPISINAVGESMTAVPATTDMHFRIGGVTETILTTILMQMVEQKKISLDDKVARWYPNLPNANRVTLKMLANCTSGYSDYVYNKKFINEVTNHPFKQWSDQSLLDYAMIQAPLFQPGMNQAYSHTDYVILSSILSKVSNKPLHELFQSSVLAKLKMNNTLFRRTASIPSPVLHSFSQDRSVYEDATFWDPSWTSFGAMVSNINDLGLWANAWMHGSLLTEQSLQILRAPDTVGKGRNRSDLYFAMGFVIANHWLIQNPSFGGYSGIFAVLPEKGIVFIAFNTLKPGDLTNENFSVALWQQLAMDLAPEYPLPKFK</sequence>
<dbReference type="Gene3D" id="3.40.710.10">
    <property type="entry name" value="DD-peptidase/beta-lactamase superfamily"/>
    <property type="match status" value="1"/>
</dbReference>
<dbReference type="InterPro" id="IPR001466">
    <property type="entry name" value="Beta-lactam-related"/>
</dbReference>
<evidence type="ECO:0000313" key="2">
    <source>
        <dbReference type="EMBL" id="MCL9685082.1"/>
    </source>
</evidence>
<feature type="domain" description="Beta-lactamase-related" evidence="1">
    <location>
        <begin position="49"/>
        <end position="342"/>
    </location>
</feature>
<organism evidence="2 3">
    <name type="scientific">Legionella maioricensis</name>
    <dbReference type="NCBI Taxonomy" id="2896528"/>
    <lineage>
        <taxon>Bacteria</taxon>
        <taxon>Pseudomonadati</taxon>
        <taxon>Pseudomonadota</taxon>
        <taxon>Gammaproteobacteria</taxon>
        <taxon>Legionellales</taxon>
        <taxon>Legionellaceae</taxon>
        <taxon>Legionella</taxon>
    </lineage>
</organism>
<dbReference type="InterPro" id="IPR050491">
    <property type="entry name" value="AmpC-like"/>
</dbReference>
<reference evidence="2" key="1">
    <citation type="submission" date="2021-11" db="EMBL/GenBank/DDBJ databases">
        <title>Legionella maioricencis sp. nov., a new species isolated from hot water samples in Mallorca.</title>
        <authorList>
            <person name="Crespi S."/>
            <person name="Drasar V."/>
            <person name="Salva-Serra F."/>
            <person name="Jaen-Luchoro D."/>
            <person name="Pineiro-Iglesias B."/>
            <person name="Aliaga F."/>
            <person name="Fernandez-Juarez V."/>
            <person name="Coll G."/>
            <person name="Moore E.R.B."/>
            <person name="Bennasar-Figueras A."/>
        </authorList>
    </citation>
    <scope>NUCLEOTIDE SEQUENCE</scope>
    <source>
        <strain evidence="2">HCPI-6</strain>
    </source>
</reference>